<dbReference type="EMBL" id="KT186228">
    <property type="protein sequence ID" value="AKY03774.1"/>
    <property type="molecule type" value="Genomic_DNA"/>
</dbReference>
<protein>
    <submittedName>
        <fullName evidence="2">Minor tail protein</fullName>
    </submittedName>
</protein>
<accession>A0A0K1YA68</accession>
<dbReference type="Proteomes" id="UP000204170">
    <property type="component" value="Segment"/>
</dbReference>
<reference evidence="2 3" key="1">
    <citation type="journal article" date="2016" name="Genome Announc.">
        <title>Genome Sequences of Streptomyces Phages Amela and Verse.</title>
        <authorList>
            <person name="Layton S.R."/>
            <person name="Hemenway R.M."/>
            <person name="Munyoki C.M."/>
            <person name="Barnes E.B."/>
            <person name="Barnett S.E."/>
            <person name="Bond A.M."/>
            <person name="Narvaez J.M."/>
            <person name="Sirisakd C.D."/>
            <person name="Smith B.R."/>
            <person name="Swain J."/>
            <person name="Syed O."/>
            <person name="Bowman C.A."/>
            <person name="Russell D.A."/>
            <person name="Bhuiyan S."/>
            <person name="Donegan-Quick R."/>
            <person name="Benjamin R.C."/>
            <person name="Hughes L.E."/>
        </authorList>
    </citation>
    <scope>NUCLEOTIDE SEQUENCE [LARGE SCALE GENOMIC DNA]</scope>
</reference>
<organism evidence="2 3">
    <name type="scientific">Streptomyces phage Amela</name>
    <dbReference type="NCBI Taxonomy" id="1673877"/>
    <lineage>
        <taxon>Viruses</taxon>
        <taxon>Duplodnaviria</taxon>
        <taxon>Heunggongvirae</taxon>
        <taxon>Uroviricota</taxon>
        <taxon>Caudoviricetes</taxon>
        <taxon>Arquatrovirinae</taxon>
        <taxon>Camvirus</taxon>
        <taxon>Camvirus amela</taxon>
    </lineage>
</organism>
<evidence type="ECO:0000259" key="1">
    <source>
        <dbReference type="Pfam" id="PF22768"/>
    </source>
</evidence>
<dbReference type="InterPro" id="IPR054738">
    <property type="entry name" value="Siphovirus-type_tail_C"/>
</dbReference>
<dbReference type="KEGG" id="vg:26634828"/>
<evidence type="ECO:0000313" key="2">
    <source>
        <dbReference type="EMBL" id="AKY03774.1"/>
    </source>
</evidence>
<dbReference type="GeneID" id="26634828"/>
<name>A0A0K1YA68_9CAUD</name>
<dbReference type="Pfam" id="PF22768">
    <property type="entry name" value="SPP1_Dit"/>
    <property type="match status" value="1"/>
</dbReference>
<sequence length="285" mass="30463">MAKLLLENALDSLSLNGIEENGTGVQATTGVTGLGLPPVSVQWLEGAGDGATFRRSRTLPRDIDIPLDIVGRNREDLKRITSRLALMLAGPCTLRLIEDDGTDWSTEVVRIGGGEYSYGNDTTGYKDVQTVITLRAGDPYWTSSQVTTQQIGGGSAASAFVSSFMAMPVSSSQAIGDITLENTGDVASYPVWTVFGPGDNFKAISPTGETLHWKGTLTASQKLIVDTQRGTVKREDGSNQYALLAAAPRFWAIEPGVATCTVSLLNATSASKITVQYKPRKWMVI</sequence>
<dbReference type="OrthoDB" id="6868at10239"/>
<evidence type="ECO:0000313" key="3">
    <source>
        <dbReference type="Proteomes" id="UP000204170"/>
    </source>
</evidence>
<feature type="domain" description="Siphovirus-type tail component C-terminal" evidence="1">
    <location>
        <begin position="183"/>
        <end position="280"/>
    </location>
</feature>
<keyword evidence="3" id="KW-1185">Reference proteome</keyword>
<gene>
    <name evidence="2" type="ORF">SEA_AMELA_19</name>
</gene>
<proteinExistence type="predicted"/>
<dbReference type="RefSeq" id="YP_009208297.1">
    <property type="nucleotide sequence ID" value="NC_028904.1"/>
</dbReference>